<organism evidence="1 2">
    <name type="scientific">Paenibacillus nicotianae</name>
    <dbReference type="NCBI Taxonomy" id="1526551"/>
    <lineage>
        <taxon>Bacteria</taxon>
        <taxon>Bacillati</taxon>
        <taxon>Bacillota</taxon>
        <taxon>Bacilli</taxon>
        <taxon>Bacillales</taxon>
        <taxon>Paenibacillaceae</taxon>
        <taxon>Paenibacillus</taxon>
    </lineage>
</organism>
<dbReference type="EMBL" id="JBHUGF010000011">
    <property type="protein sequence ID" value="MFD1992415.1"/>
    <property type="molecule type" value="Genomic_DNA"/>
</dbReference>
<reference evidence="2" key="1">
    <citation type="journal article" date="2019" name="Int. J. Syst. Evol. Microbiol.">
        <title>The Global Catalogue of Microorganisms (GCM) 10K type strain sequencing project: providing services to taxonomists for standard genome sequencing and annotation.</title>
        <authorList>
            <consortium name="The Broad Institute Genomics Platform"/>
            <consortium name="The Broad Institute Genome Sequencing Center for Infectious Disease"/>
            <person name="Wu L."/>
            <person name="Ma J."/>
        </authorList>
    </citation>
    <scope>NUCLEOTIDE SEQUENCE [LARGE SCALE GENOMIC DNA]</scope>
    <source>
        <strain evidence="2">CGMCC 1.15067</strain>
    </source>
</reference>
<evidence type="ECO:0000313" key="1">
    <source>
        <dbReference type="EMBL" id="MFD1992415.1"/>
    </source>
</evidence>
<dbReference type="RefSeq" id="WP_204826115.1">
    <property type="nucleotide sequence ID" value="NZ_JBHUGF010000011.1"/>
</dbReference>
<sequence>MHNLQNVTGARLEVFIQYEDDLKKLGSTLQHYLDISNFRYEYREEEPYDLIGYSEVFGFEIELTYIQSRDCSQDYQFILEAFTTDSFQELFDNNMYDLSLWMARYLSLCDNVITMAKTPDKKYMQKFYYDSTSFKRESVCIKLK</sequence>
<proteinExistence type="predicted"/>
<dbReference type="Proteomes" id="UP001597403">
    <property type="component" value="Unassembled WGS sequence"/>
</dbReference>
<comment type="caution">
    <text evidence="1">The sequence shown here is derived from an EMBL/GenBank/DDBJ whole genome shotgun (WGS) entry which is preliminary data.</text>
</comment>
<keyword evidence="2" id="KW-1185">Reference proteome</keyword>
<name>A0ABW4V0S9_9BACL</name>
<accession>A0ABW4V0S9</accession>
<evidence type="ECO:0000313" key="2">
    <source>
        <dbReference type="Proteomes" id="UP001597403"/>
    </source>
</evidence>
<gene>
    <name evidence="1" type="ORF">ACFSGI_20790</name>
</gene>
<protein>
    <recommendedName>
        <fullName evidence="3">Immunity protein 22</fullName>
    </recommendedName>
</protein>
<evidence type="ECO:0008006" key="3">
    <source>
        <dbReference type="Google" id="ProtNLM"/>
    </source>
</evidence>